<sequence length="769" mass="79862">MRLPWGCLCAARTGGLGRLGRPARRVIRSPPSRTGCPCADWWETLLGIKACAGSAWGVRGRQTRQSRAQQPLLLACSPLPPVHPPRWRRTSLSLRRTLGTPASVHPASILPPTRSLPPTMEGGGTFLRSSSLASSPPYWAPPITHDGAPLGTPSTARMAPSMMGSSRQVTGVAAGRGGHPLVGGFIAVAASMTATEDEAEANALFRDVGRTGINDVPTPASTDGRPPPVSVPFTRAASALATPFSPSAPTASRPLRGQYLSRGAAVVGPQPSGMGGFASLGRSMSLGMPDDLAAAAAELSANELRPDAPEFMASGFLQAGGVPQWTPAPRPMAAPVGPLGQAAATAAALPVDDTSSIGSTASESGSPLAPAVLPGVGRMSPVPLTGVVGWVAADGTSRPWAGFPAPLPTPTGSLGRTAASVGVRSGARVAGRAAPAPHAPAPGVFPAMYKIDPCPQGPRCPHVKEGQGDIGECFYWHDAAGDRRRSATGTYSPAWCRYIPHGVCRFGDGCHHAHNRWEVRFHPSRVHQTTCRDWIKGACTRRFCSYVHEVEPKVATALRHCAELDDREMVQAVLRMPEPMALSLLQKLQRRIAGSKRNNGWVLEGMSRRPDDPVFCGLAARVAAVKHRLRLGGHARLSSLLKTTTLRDMMNSVRKVAEEVRESGRGAAAAAAGGMGGGGGGLHVMAGGSGGGGGGGGPSGSMQSLVRGIFTNTNWSMHAEEHGETDTPFRVNGANQSDAVAKLERLAAMLPPVRGGGGGGRAHSVGRRC</sequence>
<evidence type="ECO:0000313" key="2">
    <source>
        <dbReference type="Proteomes" id="UP000798662"/>
    </source>
</evidence>
<proteinExistence type="predicted"/>
<reference evidence="1" key="1">
    <citation type="submission" date="2019-11" db="EMBL/GenBank/DDBJ databases">
        <title>Nori genome reveals adaptations in red seaweeds to the harsh intertidal environment.</title>
        <authorList>
            <person name="Wang D."/>
            <person name="Mao Y."/>
        </authorList>
    </citation>
    <scope>NUCLEOTIDE SEQUENCE</scope>
    <source>
        <tissue evidence="1">Gametophyte</tissue>
    </source>
</reference>
<dbReference type="EMBL" id="CM020619">
    <property type="protein sequence ID" value="KAK1864165.1"/>
    <property type="molecule type" value="Genomic_DNA"/>
</dbReference>
<organism evidence="1 2">
    <name type="scientific">Pyropia yezoensis</name>
    <name type="common">Susabi-nori</name>
    <name type="synonym">Porphyra yezoensis</name>
    <dbReference type="NCBI Taxonomy" id="2788"/>
    <lineage>
        <taxon>Eukaryota</taxon>
        <taxon>Rhodophyta</taxon>
        <taxon>Bangiophyceae</taxon>
        <taxon>Bangiales</taxon>
        <taxon>Bangiaceae</taxon>
        <taxon>Pyropia</taxon>
    </lineage>
</organism>
<accession>A0ACC3C1U7</accession>
<gene>
    <name evidence="1" type="ORF">I4F81_006715</name>
</gene>
<comment type="caution">
    <text evidence="1">The sequence shown here is derived from an EMBL/GenBank/DDBJ whole genome shotgun (WGS) entry which is preliminary data.</text>
</comment>
<keyword evidence="2" id="KW-1185">Reference proteome</keyword>
<evidence type="ECO:0000313" key="1">
    <source>
        <dbReference type="EMBL" id="KAK1864165.1"/>
    </source>
</evidence>
<dbReference type="Proteomes" id="UP000798662">
    <property type="component" value="Chromosome 2"/>
</dbReference>
<name>A0ACC3C1U7_PYRYE</name>
<protein>
    <submittedName>
        <fullName evidence="1">Uncharacterized protein</fullName>
    </submittedName>
</protein>